<keyword evidence="1" id="KW-0677">Repeat</keyword>
<evidence type="ECO:0000256" key="1">
    <source>
        <dbReference type="ARBA" id="ARBA00022737"/>
    </source>
</evidence>
<feature type="domain" description="MucBP" evidence="5">
    <location>
        <begin position="656"/>
        <end position="722"/>
    </location>
</feature>
<evidence type="ECO:0000256" key="3">
    <source>
        <dbReference type="SAM" id="MobiDB-lite"/>
    </source>
</evidence>
<dbReference type="RefSeq" id="WP_138209214.1">
    <property type="nucleotide sequence ID" value="NZ_CBCRUQ010000008.1"/>
</dbReference>
<dbReference type="Proteomes" id="UP000308489">
    <property type="component" value="Chromosome 1"/>
</dbReference>
<sequence>MKKKTISAVLASIMLLSSTTTTYATTMPNGNQNMRAKSSEMAQPSANGSENASIKQEDSIKVDNISDFSKSTIESGGTSTVKVTGKNLKPDSIKVMAFLDGVIVSNVDFKVGGTSEEQILSFKFPENDTEEMQKYFLNITVGEKSKTKRISVKPKEKDKNIEISSISCSYSMSNTGENEYLINPLTVEGNNLKSELMKVKVLKKVNEKDIDQPNIYSSAQFTGDEKSQKAFLKFPKNITKEDEEYIVKVGFINEDDGSIKFIKEKTVVIKKPKISSSQISKELKCNIYMDKTEKVISAVFNQNIENGRDDLEQLKRQIRLSRNHLAGTSYNTFNKLGEKDRVDIKANKLIITLDKKLEGVNNVLSINDGTVKDNDGLYNDDIQLFIKSYKQFLAPKLIKIESISDEILTSEGGEVAIKIEGENLKPSTEKDGTVAQIFDTTSTTAKKDIKVDVTGEGNSQTLKFKLPANTSDVTKTYIVRISIDGGATAIDVEFDYDKRLVIAVLPKNKTKKDTTLSHVTINSYGTNIENPWDNTSTKTPINQESKKTRLRVYGTNLVKNKTKVRITDENGVEWPVLNDPSKDSYYYFIMVNFDGTGIIGNGNYQMLEVICPNNMRGDVTFKMQIAVDGINFNEDIVVHATVLQQENGNVERNVRTVKARYVDENGNEIEKTEEFKAYDWFNREYVTVQKDIQGYNFKEIAKGSAATKGIVKENDKVVTYVYSRKEGKDNKEEVKDNKDNKDEIKDNKNNKDNGEQKGNKDKENHKDSKVIKDNKQNKEIIALVNEDNKNITKKSINVLPKTGEEPTKNLFIGSLMILMGFYFTIKRRIKGN</sequence>
<evidence type="ECO:0000313" key="7">
    <source>
        <dbReference type="Proteomes" id="UP000308489"/>
    </source>
</evidence>
<dbReference type="OrthoDB" id="1701791at2"/>
<keyword evidence="7" id="KW-1185">Reference proteome</keyword>
<feature type="region of interest" description="Disordered" evidence="3">
    <location>
        <begin position="26"/>
        <end position="57"/>
    </location>
</feature>
<organism evidence="6 7">
    <name type="scientific">Hathewaya histolytica</name>
    <name type="common">Clostridium histolyticum</name>
    <dbReference type="NCBI Taxonomy" id="1498"/>
    <lineage>
        <taxon>Bacteria</taxon>
        <taxon>Bacillati</taxon>
        <taxon>Bacillota</taxon>
        <taxon>Clostridia</taxon>
        <taxon>Eubacteriales</taxon>
        <taxon>Clostridiaceae</taxon>
        <taxon>Hathewaya</taxon>
    </lineage>
</organism>
<feature type="region of interest" description="Disordered" evidence="3">
    <location>
        <begin position="728"/>
        <end position="772"/>
    </location>
</feature>
<keyword evidence="4" id="KW-0732">Signal</keyword>
<evidence type="ECO:0000256" key="4">
    <source>
        <dbReference type="SAM" id="SignalP"/>
    </source>
</evidence>
<accession>A0A4U9QY61</accession>
<dbReference type="Pfam" id="PF06458">
    <property type="entry name" value="MucBP"/>
    <property type="match status" value="1"/>
</dbReference>
<keyword evidence="2" id="KW-0175">Coiled coil</keyword>
<feature type="chain" id="PRO_5020452408" description="MucBP domain-containing protein" evidence="4">
    <location>
        <begin position="25"/>
        <end position="832"/>
    </location>
</feature>
<dbReference type="AlphaFoldDB" id="A0A4U9QY61"/>
<feature type="signal peptide" evidence="4">
    <location>
        <begin position="1"/>
        <end position="24"/>
    </location>
</feature>
<dbReference type="Gene3D" id="3.10.20.320">
    <property type="entry name" value="Putative peptidoglycan bound protein (lpxtg motif)"/>
    <property type="match status" value="1"/>
</dbReference>
<dbReference type="KEGG" id="hhw:NCTC503_00411"/>
<feature type="compositionally biased region" description="Polar residues" evidence="3">
    <location>
        <begin position="27"/>
        <end position="54"/>
    </location>
</feature>
<evidence type="ECO:0000256" key="2">
    <source>
        <dbReference type="SAM" id="Coils"/>
    </source>
</evidence>
<gene>
    <name evidence="6" type="ORF">NCTC503_00411</name>
</gene>
<feature type="coiled-coil region" evidence="2">
    <location>
        <begin position="297"/>
        <end position="324"/>
    </location>
</feature>
<evidence type="ECO:0000313" key="6">
    <source>
        <dbReference type="EMBL" id="VTQ83736.1"/>
    </source>
</evidence>
<dbReference type="EMBL" id="LR590481">
    <property type="protein sequence ID" value="VTQ83736.1"/>
    <property type="molecule type" value="Genomic_DNA"/>
</dbReference>
<name>A0A4U9QY61_HATHI</name>
<dbReference type="NCBIfam" id="TIGR01167">
    <property type="entry name" value="LPXTG_anchor"/>
    <property type="match status" value="1"/>
</dbReference>
<protein>
    <recommendedName>
        <fullName evidence="5">MucBP domain-containing protein</fullName>
    </recommendedName>
</protein>
<proteinExistence type="predicted"/>
<reference evidence="6 7" key="1">
    <citation type="submission" date="2019-05" db="EMBL/GenBank/DDBJ databases">
        <authorList>
            <consortium name="Pathogen Informatics"/>
        </authorList>
    </citation>
    <scope>NUCLEOTIDE SEQUENCE [LARGE SCALE GENOMIC DNA]</scope>
    <source>
        <strain evidence="6 7">NCTC503</strain>
    </source>
</reference>
<evidence type="ECO:0000259" key="5">
    <source>
        <dbReference type="Pfam" id="PF06458"/>
    </source>
</evidence>
<dbReference type="InterPro" id="IPR009459">
    <property type="entry name" value="MucBP_dom"/>
</dbReference>